<evidence type="ECO:0000256" key="1">
    <source>
        <dbReference type="SAM" id="SignalP"/>
    </source>
</evidence>
<name>A0AAJ0AYF3_9PEZI</name>
<keyword evidence="3" id="KW-1185">Reference proteome</keyword>
<protein>
    <submittedName>
        <fullName evidence="2">Uncharacterized protein</fullName>
    </submittedName>
</protein>
<keyword evidence="1" id="KW-0732">Signal</keyword>
<feature type="signal peptide" evidence="1">
    <location>
        <begin position="1"/>
        <end position="19"/>
    </location>
</feature>
<organism evidence="2 3">
    <name type="scientific">Colletotrichum godetiae</name>
    <dbReference type="NCBI Taxonomy" id="1209918"/>
    <lineage>
        <taxon>Eukaryota</taxon>
        <taxon>Fungi</taxon>
        <taxon>Dikarya</taxon>
        <taxon>Ascomycota</taxon>
        <taxon>Pezizomycotina</taxon>
        <taxon>Sordariomycetes</taxon>
        <taxon>Hypocreomycetidae</taxon>
        <taxon>Glomerellales</taxon>
        <taxon>Glomerellaceae</taxon>
        <taxon>Colletotrichum</taxon>
        <taxon>Colletotrichum acutatum species complex</taxon>
    </lineage>
</organism>
<dbReference type="EMBL" id="JAHMHR010000002">
    <property type="protein sequence ID" value="KAK1700533.1"/>
    <property type="molecule type" value="Genomic_DNA"/>
</dbReference>
<sequence>MGQGHWLCQLFFFALLWYARDEMIAVYGVLEGKELEMRNGIGRGMWVGIGVGHGFWVMEISKGPGEEFMDDPV</sequence>
<dbReference type="Proteomes" id="UP001224890">
    <property type="component" value="Unassembled WGS sequence"/>
</dbReference>
<feature type="chain" id="PRO_5042574714" evidence="1">
    <location>
        <begin position="20"/>
        <end position="73"/>
    </location>
</feature>
<gene>
    <name evidence="2" type="ORF">BDP55DRAFT_643301</name>
</gene>
<evidence type="ECO:0000313" key="3">
    <source>
        <dbReference type="Proteomes" id="UP001224890"/>
    </source>
</evidence>
<accession>A0AAJ0AYF3</accession>
<reference evidence="2" key="1">
    <citation type="submission" date="2021-06" db="EMBL/GenBank/DDBJ databases">
        <title>Comparative genomics, transcriptomics and evolutionary studies reveal genomic signatures of adaptation to plant cell wall in hemibiotrophic fungi.</title>
        <authorList>
            <consortium name="DOE Joint Genome Institute"/>
            <person name="Baroncelli R."/>
            <person name="Diaz J.F."/>
            <person name="Benocci T."/>
            <person name="Peng M."/>
            <person name="Battaglia E."/>
            <person name="Haridas S."/>
            <person name="Andreopoulos W."/>
            <person name="Labutti K."/>
            <person name="Pangilinan J."/>
            <person name="Floch G.L."/>
            <person name="Makela M.R."/>
            <person name="Henrissat B."/>
            <person name="Grigoriev I.V."/>
            <person name="Crouch J.A."/>
            <person name="De Vries R.P."/>
            <person name="Sukno S.A."/>
            <person name="Thon M.R."/>
        </authorList>
    </citation>
    <scope>NUCLEOTIDE SEQUENCE</scope>
    <source>
        <strain evidence="2">CBS 193.32</strain>
    </source>
</reference>
<evidence type="ECO:0000313" key="2">
    <source>
        <dbReference type="EMBL" id="KAK1700533.1"/>
    </source>
</evidence>
<comment type="caution">
    <text evidence="2">The sequence shown here is derived from an EMBL/GenBank/DDBJ whole genome shotgun (WGS) entry which is preliminary data.</text>
</comment>
<dbReference type="GeneID" id="85458027"/>
<dbReference type="AlphaFoldDB" id="A0AAJ0AYF3"/>
<proteinExistence type="predicted"/>
<dbReference type="RefSeq" id="XP_060436290.1">
    <property type="nucleotide sequence ID" value="XM_060573501.1"/>
</dbReference>